<dbReference type="EMBL" id="CAUOFW020003331">
    <property type="protein sequence ID" value="CAK9159275.1"/>
    <property type="molecule type" value="Genomic_DNA"/>
</dbReference>
<keyword evidence="5" id="KW-1185">Reference proteome</keyword>
<reference evidence="4 5" key="1">
    <citation type="submission" date="2024-02" db="EMBL/GenBank/DDBJ databases">
        <authorList>
            <person name="Vignale AGUSTIN F."/>
            <person name="Sosa J E."/>
            <person name="Modenutti C."/>
        </authorList>
    </citation>
    <scope>NUCLEOTIDE SEQUENCE [LARGE SCALE GENOMIC DNA]</scope>
</reference>
<dbReference type="Gene3D" id="3.80.10.10">
    <property type="entry name" value="Ribonuclease Inhibitor"/>
    <property type="match status" value="1"/>
</dbReference>
<evidence type="ECO:0000256" key="3">
    <source>
        <dbReference type="ARBA" id="ARBA00022737"/>
    </source>
</evidence>
<evidence type="ECO:0000313" key="4">
    <source>
        <dbReference type="EMBL" id="CAK9159275.1"/>
    </source>
</evidence>
<evidence type="ECO:0000256" key="1">
    <source>
        <dbReference type="ARBA" id="ARBA00009592"/>
    </source>
</evidence>
<dbReference type="InterPro" id="IPR032675">
    <property type="entry name" value="LRR_dom_sf"/>
</dbReference>
<accession>A0ABC8SQ75</accession>
<name>A0ABC8SQ75_9AQUA</name>
<dbReference type="Proteomes" id="UP001642360">
    <property type="component" value="Unassembled WGS sequence"/>
</dbReference>
<dbReference type="PANTHER" id="PTHR48062">
    <property type="entry name" value="RECEPTOR-LIKE PROTEIN 14"/>
    <property type="match status" value="1"/>
</dbReference>
<protein>
    <submittedName>
        <fullName evidence="4">Uncharacterized protein</fullName>
    </submittedName>
</protein>
<evidence type="ECO:0000256" key="2">
    <source>
        <dbReference type="ARBA" id="ARBA00022614"/>
    </source>
</evidence>
<proteinExistence type="inferred from homology"/>
<keyword evidence="3" id="KW-0677">Repeat</keyword>
<sequence length="226" mass="25742">MERLYHLGRTQWKVIVWRVTVVIGKELNATRLEAHVIKLSLNSTRDRLLGDWYFNASLFLPFKELQNLDLSDNQPVGWFANEGFERLSGLSKLEILRLDWNRYDNSVLSSLGVLSSLKRLYMSNSQLNRSVHLQGALPSLRTISLSVEGLVTKKVGSIAQSPLNSLTSLESISLSYNHFMIPFSFPLFFNPSKLEVILIDNNILNLENESQSWIPISQLKVFSSSN</sequence>
<keyword evidence="2" id="KW-0433">Leucine-rich repeat</keyword>
<comment type="caution">
    <text evidence="4">The sequence shown here is derived from an EMBL/GenBank/DDBJ whole genome shotgun (WGS) entry which is preliminary data.</text>
</comment>
<evidence type="ECO:0000313" key="5">
    <source>
        <dbReference type="Proteomes" id="UP001642360"/>
    </source>
</evidence>
<dbReference type="AlphaFoldDB" id="A0ABC8SQ75"/>
<comment type="similarity">
    <text evidence="1">Belongs to the RLP family.</text>
</comment>
<dbReference type="InterPro" id="IPR051502">
    <property type="entry name" value="RLP_Defense_Trigger"/>
</dbReference>
<dbReference type="PANTHER" id="PTHR48062:SF21">
    <property type="entry name" value="RECEPTOR-LIKE PROTEIN 12"/>
    <property type="match status" value="1"/>
</dbReference>
<dbReference type="SUPFAM" id="SSF52047">
    <property type="entry name" value="RNI-like"/>
    <property type="match status" value="1"/>
</dbReference>
<gene>
    <name evidence="4" type="ORF">ILEXP_LOCUS27970</name>
</gene>
<organism evidence="4 5">
    <name type="scientific">Ilex paraguariensis</name>
    <name type="common">yerba mate</name>
    <dbReference type="NCBI Taxonomy" id="185542"/>
    <lineage>
        <taxon>Eukaryota</taxon>
        <taxon>Viridiplantae</taxon>
        <taxon>Streptophyta</taxon>
        <taxon>Embryophyta</taxon>
        <taxon>Tracheophyta</taxon>
        <taxon>Spermatophyta</taxon>
        <taxon>Magnoliopsida</taxon>
        <taxon>eudicotyledons</taxon>
        <taxon>Gunneridae</taxon>
        <taxon>Pentapetalae</taxon>
        <taxon>asterids</taxon>
        <taxon>campanulids</taxon>
        <taxon>Aquifoliales</taxon>
        <taxon>Aquifoliaceae</taxon>
        <taxon>Ilex</taxon>
    </lineage>
</organism>